<evidence type="ECO:0000256" key="4">
    <source>
        <dbReference type="ARBA" id="ARBA00022777"/>
    </source>
</evidence>
<dbReference type="Pfam" id="PF06580">
    <property type="entry name" value="His_kinase"/>
    <property type="match status" value="1"/>
</dbReference>
<feature type="transmembrane region" description="Helical" evidence="5">
    <location>
        <begin position="273"/>
        <end position="296"/>
    </location>
</feature>
<dbReference type="Pfam" id="PF02518">
    <property type="entry name" value="HATPase_c"/>
    <property type="match status" value="1"/>
</dbReference>
<keyword evidence="5" id="KW-1133">Transmembrane helix</keyword>
<dbReference type="PROSITE" id="PS50885">
    <property type="entry name" value="HAMP"/>
    <property type="match status" value="1"/>
</dbReference>
<keyword evidence="8" id="KW-1185">Reference proteome</keyword>
<evidence type="ECO:0000259" key="6">
    <source>
        <dbReference type="PROSITE" id="PS50885"/>
    </source>
</evidence>
<keyword evidence="4 7" id="KW-0418">Kinase</keyword>
<dbReference type="InterPro" id="IPR010559">
    <property type="entry name" value="Sig_transdc_His_kin_internal"/>
</dbReference>
<dbReference type="InterPro" id="IPR050640">
    <property type="entry name" value="Bact_2-comp_sensor_kinase"/>
</dbReference>
<keyword evidence="5" id="KW-0812">Transmembrane</keyword>
<keyword evidence="2" id="KW-0597">Phosphoprotein</keyword>
<comment type="subcellular location">
    <subcellularLocation>
        <location evidence="1">Membrane</location>
    </subcellularLocation>
</comment>
<dbReference type="SUPFAM" id="SSF55874">
    <property type="entry name" value="ATPase domain of HSP90 chaperone/DNA topoisomerase II/histidine kinase"/>
    <property type="match status" value="1"/>
</dbReference>
<evidence type="ECO:0000256" key="5">
    <source>
        <dbReference type="SAM" id="Phobius"/>
    </source>
</evidence>
<reference evidence="7 8" key="1">
    <citation type="submission" date="2020-08" db="EMBL/GenBank/DDBJ databases">
        <title>Genome public.</title>
        <authorList>
            <person name="Liu C."/>
            <person name="Sun Q."/>
        </authorList>
    </citation>
    <scope>NUCLEOTIDE SEQUENCE [LARGE SCALE GENOMIC DNA]</scope>
    <source>
        <strain evidence="7 8">BX17</strain>
    </source>
</reference>
<dbReference type="EMBL" id="JACOOT010000008">
    <property type="protein sequence ID" value="MBC5650156.1"/>
    <property type="molecule type" value="Genomic_DNA"/>
</dbReference>
<dbReference type="PANTHER" id="PTHR34220:SF7">
    <property type="entry name" value="SENSOR HISTIDINE KINASE YPDA"/>
    <property type="match status" value="1"/>
</dbReference>
<dbReference type="Gene3D" id="6.10.340.10">
    <property type="match status" value="1"/>
</dbReference>
<gene>
    <name evidence="7" type="ORF">H8S54_03205</name>
</gene>
<feature type="transmembrane region" description="Helical" evidence="5">
    <location>
        <begin position="12"/>
        <end position="31"/>
    </location>
</feature>
<accession>A0A8I0AAA1</accession>
<dbReference type="Gene3D" id="3.30.565.10">
    <property type="entry name" value="Histidine kinase-like ATPase, C-terminal domain"/>
    <property type="match status" value="1"/>
</dbReference>
<name>A0A8I0AAA1_9FIRM</name>
<evidence type="ECO:0000256" key="2">
    <source>
        <dbReference type="ARBA" id="ARBA00022553"/>
    </source>
</evidence>
<dbReference type="GO" id="GO:0016020">
    <property type="term" value="C:membrane"/>
    <property type="evidence" value="ECO:0007669"/>
    <property type="project" value="UniProtKB-SubCell"/>
</dbReference>
<dbReference type="PANTHER" id="PTHR34220">
    <property type="entry name" value="SENSOR HISTIDINE KINASE YPDA"/>
    <property type="match status" value="1"/>
</dbReference>
<dbReference type="RefSeq" id="WP_186900900.1">
    <property type="nucleotide sequence ID" value="NZ_JACOOT010000008.1"/>
</dbReference>
<evidence type="ECO:0000256" key="1">
    <source>
        <dbReference type="ARBA" id="ARBA00004370"/>
    </source>
</evidence>
<dbReference type="AlphaFoldDB" id="A0A8I0AAA1"/>
<evidence type="ECO:0000256" key="3">
    <source>
        <dbReference type="ARBA" id="ARBA00022679"/>
    </source>
</evidence>
<keyword evidence="5" id="KW-0472">Membrane</keyword>
<organism evidence="7 8">
    <name type="scientific">Blautia segnis</name>
    <dbReference type="NCBI Taxonomy" id="2763030"/>
    <lineage>
        <taxon>Bacteria</taxon>
        <taxon>Bacillati</taxon>
        <taxon>Bacillota</taxon>
        <taxon>Clostridia</taxon>
        <taxon>Lachnospirales</taxon>
        <taxon>Lachnospiraceae</taxon>
        <taxon>Blautia</taxon>
    </lineage>
</organism>
<feature type="domain" description="HAMP" evidence="6">
    <location>
        <begin position="293"/>
        <end position="347"/>
    </location>
</feature>
<comment type="caution">
    <text evidence="7">The sequence shown here is derived from an EMBL/GenBank/DDBJ whole genome shotgun (WGS) entry which is preliminary data.</text>
</comment>
<protein>
    <submittedName>
        <fullName evidence="7">Histidine kinase</fullName>
    </submittedName>
</protein>
<dbReference type="Proteomes" id="UP000652847">
    <property type="component" value="Unassembled WGS sequence"/>
</dbReference>
<dbReference type="InterPro" id="IPR003660">
    <property type="entry name" value="HAMP_dom"/>
</dbReference>
<dbReference type="InterPro" id="IPR036890">
    <property type="entry name" value="HATPase_C_sf"/>
</dbReference>
<keyword evidence="3" id="KW-0808">Transferase</keyword>
<proteinExistence type="predicted"/>
<dbReference type="InterPro" id="IPR003594">
    <property type="entry name" value="HATPase_dom"/>
</dbReference>
<sequence length="566" mass="65352">MKERISLNVRLFLVTMCIAVPVIAALLFTGIRERESARNEKINQLQSDVEIEMSGIDTQLKFLRNSLINLVMDDGDFRYIASAKEKDSEFWLANQRVLEKINSQTTDMNSGFNVFVYYPKNDVFYNYMKDIQVSDFVKEQVQSKDHISRFSQWSTVWCGEKAYLFFMLDYNNYYIGAWSSYENIAADLQQTAGDFQDGEGAEKYLICDENGQVMVPDEEKEAWLFFGENLYKDQEQDSWYYAGTISELADFYLVKEIKKQALESQLPAVGGEIAGLAAVFLLLFAVYGICLYLWILTPMAYLQKSMDIIQKGDLDYRIPELSNCSREFDAVIQEFNFLMDHIKNLKIQMYEDRLAGKETELQYLSCQIQPHFILNTLNTIYNYSENDVKTTKQLIRLTSGYYRYVVNVNSRYVQLGQELEHIQDYLRLQKMRYPNGFDYEVNCEAAMKIVPIPPFIIESFVGNAIKHGLKPGELTKIEVNVKQLEEFQILIQVKDNGIGFSDDSLDAVEEFLEKGIVSEELGVGIRNSVARLKLIYGDKCVIHIYNQEPSGAVVDILLDLQKQKEI</sequence>
<dbReference type="GO" id="GO:0000155">
    <property type="term" value="F:phosphorelay sensor kinase activity"/>
    <property type="evidence" value="ECO:0007669"/>
    <property type="project" value="InterPro"/>
</dbReference>
<evidence type="ECO:0000313" key="7">
    <source>
        <dbReference type="EMBL" id="MBC5650156.1"/>
    </source>
</evidence>
<dbReference type="CDD" id="cd06225">
    <property type="entry name" value="HAMP"/>
    <property type="match status" value="1"/>
</dbReference>
<evidence type="ECO:0000313" key="8">
    <source>
        <dbReference type="Proteomes" id="UP000652847"/>
    </source>
</evidence>